<accession>A0A8J3XTZ5</accession>
<organism evidence="1 2">
    <name type="scientific">Planotetraspora thailandica</name>
    <dbReference type="NCBI Taxonomy" id="487172"/>
    <lineage>
        <taxon>Bacteria</taxon>
        <taxon>Bacillati</taxon>
        <taxon>Actinomycetota</taxon>
        <taxon>Actinomycetes</taxon>
        <taxon>Streptosporangiales</taxon>
        <taxon>Streptosporangiaceae</taxon>
        <taxon>Planotetraspora</taxon>
    </lineage>
</organism>
<evidence type="ECO:0000313" key="2">
    <source>
        <dbReference type="Proteomes" id="UP000605992"/>
    </source>
</evidence>
<reference evidence="1" key="1">
    <citation type="submission" date="2021-01" db="EMBL/GenBank/DDBJ databases">
        <title>Whole genome shotgun sequence of Planotetraspora thailandica NBRC 104271.</title>
        <authorList>
            <person name="Komaki H."/>
            <person name="Tamura T."/>
        </authorList>
    </citation>
    <scope>NUCLEOTIDE SEQUENCE</scope>
    <source>
        <strain evidence="1">NBRC 104271</strain>
    </source>
</reference>
<gene>
    <name evidence="1" type="ORF">Pth03_10730</name>
</gene>
<dbReference type="Proteomes" id="UP000605992">
    <property type="component" value="Unassembled WGS sequence"/>
</dbReference>
<keyword evidence="2" id="KW-1185">Reference proteome</keyword>
<sequence length="51" mass="5960">MDWAVGEQLKKLMGPGWESRRNAVDNRAFLRRVMRYLVKDAEVGLPPKRAF</sequence>
<dbReference type="EMBL" id="BOOR01000007">
    <property type="protein sequence ID" value="GII52684.1"/>
    <property type="molecule type" value="Genomic_DNA"/>
</dbReference>
<proteinExistence type="predicted"/>
<name>A0A8J3XTZ5_9ACTN</name>
<comment type="caution">
    <text evidence="1">The sequence shown here is derived from an EMBL/GenBank/DDBJ whole genome shotgun (WGS) entry which is preliminary data.</text>
</comment>
<protein>
    <submittedName>
        <fullName evidence="1">Uncharacterized protein</fullName>
    </submittedName>
</protein>
<evidence type="ECO:0000313" key="1">
    <source>
        <dbReference type="EMBL" id="GII52684.1"/>
    </source>
</evidence>
<dbReference type="AlphaFoldDB" id="A0A8J3XTZ5"/>